<dbReference type="RefSeq" id="WP_051592254.1">
    <property type="nucleotide sequence ID" value="NZ_AZBY01000020.1"/>
</dbReference>
<dbReference type="Pfam" id="PF13443">
    <property type="entry name" value="HTH_26"/>
    <property type="match status" value="1"/>
</dbReference>
<proteinExistence type="predicted"/>
<dbReference type="Proteomes" id="UP000026921">
    <property type="component" value="Unassembled WGS sequence"/>
</dbReference>
<feature type="domain" description="HTH cro/C1-type" evidence="1">
    <location>
        <begin position="6"/>
        <end position="62"/>
    </location>
</feature>
<dbReference type="EMBL" id="AZBY01000020">
    <property type="protein sequence ID" value="KDB00568.1"/>
    <property type="molecule type" value="Genomic_DNA"/>
</dbReference>
<dbReference type="GO" id="GO:0003677">
    <property type="term" value="F:DNA binding"/>
    <property type="evidence" value="ECO:0007669"/>
    <property type="project" value="InterPro"/>
</dbReference>
<protein>
    <recommendedName>
        <fullName evidence="1">HTH cro/C1-type domain-containing protein</fullName>
    </recommendedName>
</protein>
<name>A0A837B047_9LACO</name>
<dbReference type="SUPFAM" id="SSF47413">
    <property type="entry name" value="lambda repressor-like DNA-binding domains"/>
    <property type="match status" value="1"/>
</dbReference>
<evidence type="ECO:0000313" key="3">
    <source>
        <dbReference type="Proteomes" id="UP000026921"/>
    </source>
</evidence>
<reference evidence="2 3" key="1">
    <citation type="journal article" date="2015" name="Stand. Genomic Sci.">
        <title>High quality draft genome of Lactobacillus kunkeei EFB6, isolated from a German European foulbrood outbreak of honeybees.</title>
        <authorList>
            <person name="Djukic M."/>
            <person name="Poehlein A."/>
            <person name="Strauss J."/>
            <person name="Tann F.J."/>
            <person name="Leimbach A."/>
            <person name="Hoppert M."/>
            <person name="Daniel R."/>
        </authorList>
    </citation>
    <scope>NUCLEOTIDE SEQUENCE [LARGE SCALE GENOMIC DNA]</scope>
    <source>
        <strain evidence="2 3">EFB6</strain>
    </source>
</reference>
<evidence type="ECO:0000313" key="2">
    <source>
        <dbReference type="EMBL" id="KDB00568.1"/>
    </source>
</evidence>
<evidence type="ECO:0000259" key="1">
    <source>
        <dbReference type="PROSITE" id="PS50943"/>
    </source>
</evidence>
<accession>A0A837B047</accession>
<sequence length="220" mass="25522">MIANRLNILLAERQLTIKDVVENTTLSRNTISNLVNKNMTSSVNLSTLNELCMFLNISPSDFFTYSPYDLEIEIQNIKDSLDLILQIWVKHNTDTSLIECVIKNDSVSETPIKGKLVHRLQYKLIDSEEMNAKGLYDSFNLSPKRLISIHSSESIKNIISSVDIMFQKQIKDKIEYHVMSKIIKQNNLREVKTSDNSDEEFIIAVEYPWKLKYEIFVKKE</sequence>
<dbReference type="InterPro" id="IPR010982">
    <property type="entry name" value="Lambda_DNA-bd_dom_sf"/>
</dbReference>
<dbReference type="InterPro" id="IPR001387">
    <property type="entry name" value="Cro/C1-type_HTH"/>
</dbReference>
<dbReference type="Gene3D" id="1.10.260.40">
    <property type="entry name" value="lambda repressor-like DNA-binding domains"/>
    <property type="match status" value="1"/>
</dbReference>
<dbReference type="PROSITE" id="PS50943">
    <property type="entry name" value="HTH_CROC1"/>
    <property type="match status" value="1"/>
</dbReference>
<comment type="caution">
    <text evidence="2">The sequence shown here is derived from an EMBL/GenBank/DDBJ whole genome shotgun (WGS) entry which is preliminary data.</text>
</comment>
<organism evidence="2 3">
    <name type="scientific">Apilactobacillus kunkeei EFB6</name>
    <dbReference type="NCBI Taxonomy" id="1419324"/>
    <lineage>
        <taxon>Bacteria</taxon>
        <taxon>Bacillati</taxon>
        <taxon>Bacillota</taxon>
        <taxon>Bacilli</taxon>
        <taxon>Lactobacillales</taxon>
        <taxon>Lactobacillaceae</taxon>
        <taxon>Apilactobacillus</taxon>
    </lineage>
</organism>
<dbReference type="SMART" id="SM00530">
    <property type="entry name" value="HTH_XRE"/>
    <property type="match status" value="1"/>
</dbReference>
<dbReference type="AlphaFoldDB" id="A0A837B047"/>
<gene>
    <name evidence="2" type="ORF">LAKU_20c00130</name>
</gene>